<dbReference type="InterPro" id="IPR003719">
    <property type="entry name" value="Phenazine_PhzF-like"/>
</dbReference>
<dbReference type="EMBL" id="CP134880">
    <property type="protein sequence ID" value="WNM26552.1"/>
    <property type="molecule type" value="Genomic_DNA"/>
</dbReference>
<protein>
    <submittedName>
        <fullName evidence="2">PhzF family phenazine biosynthesis protein</fullName>
    </submittedName>
</protein>
<dbReference type="GO" id="GO:0005737">
    <property type="term" value="C:cytoplasm"/>
    <property type="evidence" value="ECO:0007669"/>
    <property type="project" value="TreeGrafter"/>
</dbReference>
<dbReference type="AlphaFoldDB" id="A0AA96FBU2"/>
<dbReference type="SUPFAM" id="SSF54506">
    <property type="entry name" value="Diaminopimelate epimerase-like"/>
    <property type="match status" value="1"/>
</dbReference>
<dbReference type="Proteomes" id="UP001303408">
    <property type="component" value="Chromosome"/>
</dbReference>
<dbReference type="Gene3D" id="3.10.310.10">
    <property type="entry name" value="Diaminopimelate Epimerase, Chain A, domain 1"/>
    <property type="match status" value="2"/>
</dbReference>
<dbReference type="RefSeq" id="WP_313542390.1">
    <property type="nucleotide sequence ID" value="NZ_CP134880.1"/>
</dbReference>
<organism evidence="2">
    <name type="scientific">Demequina capsici</name>
    <dbReference type="NCBI Taxonomy" id="3075620"/>
    <lineage>
        <taxon>Bacteria</taxon>
        <taxon>Bacillati</taxon>
        <taxon>Actinomycetota</taxon>
        <taxon>Actinomycetes</taxon>
        <taxon>Micrococcales</taxon>
        <taxon>Demequinaceae</taxon>
        <taxon>Demequina</taxon>
    </lineage>
</organism>
<name>A0AA96FBU2_9MICO</name>
<proteinExistence type="predicted"/>
<feature type="active site" evidence="1">
    <location>
        <position position="47"/>
    </location>
</feature>
<dbReference type="GO" id="GO:0016853">
    <property type="term" value="F:isomerase activity"/>
    <property type="evidence" value="ECO:0007669"/>
    <property type="project" value="TreeGrafter"/>
</dbReference>
<reference evidence="2" key="1">
    <citation type="submission" date="2023-09" db="EMBL/GenBank/DDBJ databases">
        <title>Demequina sp. a novel bacteria isolated from Capsicum annuum.</title>
        <authorList>
            <person name="Humaira Z."/>
            <person name="Lee J."/>
            <person name="Cho D."/>
        </authorList>
    </citation>
    <scope>NUCLEOTIDE SEQUENCE</scope>
    <source>
        <strain evidence="2">PMTSA13</strain>
    </source>
</reference>
<dbReference type="KEGG" id="dcp:RN607_10115"/>
<dbReference type="Pfam" id="PF02567">
    <property type="entry name" value="PhzC-PhzF"/>
    <property type="match status" value="1"/>
</dbReference>
<sequence length="280" mass="29522">MSTHPFRQVDVFGNGPFSGNPVAVILGADDLTTEQMVRISEWTNLSECTFVLAPTDPAADYRVRIFSLSTELPFAGHPTLGTARAWLDAGGRPRIAGRVVQECGVGLVPLHHDGESLAFAAPELLRSGPVDEAFVAEVCNVLGITADDVVDAAWVDNGPGWVGLLLKDAEAVQALRPSAPPSGRWDIGVAGLHPASAELSLEVRAFFCHDGGVLREDPVTGSLNASLAQWLTSTGRIATPYVARQGTALGRDGRIRVAASDHDLWIGGDTQVAVSGTIEV</sequence>
<dbReference type="PANTHER" id="PTHR13774:SF32">
    <property type="entry name" value="ANTISENSE-ENHANCING SEQUENCE 1"/>
    <property type="match status" value="1"/>
</dbReference>
<dbReference type="PANTHER" id="PTHR13774">
    <property type="entry name" value="PHENAZINE BIOSYNTHESIS PROTEIN"/>
    <property type="match status" value="1"/>
</dbReference>
<gene>
    <name evidence="2" type="ORF">RN607_10115</name>
</gene>
<dbReference type="NCBIfam" id="TIGR00654">
    <property type="entry name" value="PhzF_family"/>
    <property type="match status" value="1"/>
</dbReference>
<evidence type="ECO:0000256" key="1">
    <source>
        <dbReference type="PIRSR" id="PIRSR016184-1"/>
    </source>
</evidence>
<dbReference type="PIRSF" id="PIRSF016184">
    <property type="entry name" value="PhzC_PhzF"/>
    <property type="match status" value="1"/>
</dbReference>
<accession>A0AA96FBU2</accession>
<evidence type="ECO:0000313" key="2">
    <source>
        <dbReference type="EMBL" id="WNM26552.1"/>
    </source>
</evidence>